<dbReference type="EMBL" id="JNUP01000003">
    <property type="protein sequence ID" value="KGE73757.1"/>
    <property type="molecule type" value="Genomic_DNA"/>
</dbReference>
<evidence type="ECO:0000256" key="1">
    <source>
        <dbReference type="ARBA" id="ARBA00001561"/>
    </source>
</evidence>
<evidence type="ECO:0000259" key="5">
    <source>
        <dbReference type="SMART" id="SM00646"/>
    </source>
</evidence>
<dbReference type="Gene3D" id="3.40.630.40">
    <property type="entry name" value="Zn-dependent exopeptidases"/>
    <property type="match status" value="1"/>
</dbReference>
<evidence type="ECO:0000313" key="7">
    <source>
        <dbReference type="Proteomes" id="UP000029692"/>
    </source>
</evidence>
<dbReference type="InterPro" id="IPR002508">
    <property type="entry name" value="MurNAc-LAA_cat"/>
</dbReference>
<dbReference type="GO" id="GO:0030288">
    <property type="term" value="C:outer membrane-bounded periplasmic space"/>
    <property type="evidence" value="ECO:0007669"/>
    <property type="project" value="TreeGrafter"/>
</dbReference>
<name>A0A098R4S9_9SPIO</name>
<feature type="chain" id="PRO_5001946803" description="N-acetylmuramoyl-L-alanine amidase" evidence="4">
    <location>
        <begin position="22"/>
        <end position="339"/>
    </location>
</feature>
<evidence type="ECO:0000256" key="2">
    <source>
        <dbReference type="ARBA" id="ARBA00011901"/>
    </source>
</evidence>
<dbReference type="AlphaFoldDB" id="A0A098R4S9"/>
<accession>A0A098R4S9</accession>
<comment type="caution">
    <text evidence="6">The sequence shown here is derived from an EMBL/GenBank/DDBJ whole genome shotgun (WGS) entry which is preliminary data.</text>
</comment>
<dbReference type="Proteomes" id="UP000029692">
    <property type="component" value="Unassembled WGS sequence"/>
</dbReference>
<dbReference type="Pfam" id="PF01520">
    <property type="entry name" value="Amidase_3"/>
    <property type="match status" value="1"/>
</dbReference>
<sequence length="339" mass="38218">MPKTFWLLAILTLVCLAPLSAQDTNILSLRETLDLTYYWDAYTNQLTLAHQGRSLTIHPGGSMGILNHQLPISLPGITQSNRGEIMINQEARQRVLDLLNPGIQSPGRRISTIFIDPGHGGKDPGTIGRHTINDEVQELREKDIVLEVAKQVVALLQNQYPEKQVVLSRSDDTYLTLEERTDMANTIHRGPNEDILYISIHANASLNSAARGYEVWYLPPEYRRELISEDSNSQYDKSVIPILNTLLEEEYTVESILLAQSILTGLDGTLGTLSNNRGLMQEEWYVVRNARMPSVLIEIGFVTNRDEFALLMKPDYLQKISKGIYTGVTSFIANFEEVY</sequence>
<dbReference type="PANTHER" id="PTHR30404">
    <property type="entry name" value="N-ACETYLMURAMOYL-L-ALANINE AMIDASE"/>
    <property type="match status" value="1"/>
</dbReference>
<proteinExistence type="predicted"/>
<protein>
    <recommendedName>
        <fullName evidence="2">N-acetylmuramoyl-L-alanine amidase</fullName>
        <ecNumber evidence="2">3.5.1.28</ecNumber>
    </recommendedName>
</protein>
<dbReference type="SMART" id="SM00646">
    <property type="entry name" value="Ami_3"/>
    <property type="match status" value="1"/>
</dbReference>
<dbReference type="EC" id="3.5.1.28" evidence="2"/>
<dbReference type="STRING" id="1480694.DC28_00555"/>
<dbReference type="PANTHER" id="PTHR30404:SF0">
    <property type="entry name" value="N-ACETYLMURAMOYL-L-ALANINE AMIDASE AMIC"/>
    <property type="match status" value="1"/>
</dbReference>
<reference evidence="6 7" key="1">
    <citation type="submission" date="2014-05" db="EMBL/GenBank/DDBJ databases">
        <title>De novo Genome Sequence of Spirocheata sp.</title>
        <authorList>
            <person name="Shivani Y."/>
            <person name="Subhash Y."/>
            <person name="Tushar L."/>
            <person name="Sasikala C."/>
            <person name="Ramana C.V."/>
        </authorList>
    </citation>
    <scope>NUCLEOTIDE SEQUENCE [LARGE SCALE GENOMIC DNA]</scope>
    <source>
        <strain evidence="6 7">JC230</strain>
    </source>
</reference>
<organism evidence="6 7">
    <name type="scientific">Spirochaeta lutea</name>
    <dbReference type="NCBI Taxonomy" id="1480694"/>
    <lineage>
        <taxon>Bacteria</taxon>
        <taxon>Pseudomonadati</taxon>
        <taxon>Spirochaetota</taxon>
        <taxon>Spirochaetia</taxon>
        <taxon>Spirochaetales</taxon>
        <taxon>Spirochaetaceae</taxon>
        <taxon>Spirochaeta</taxon>
    </lineage>
</organism>
<keyword evidence="4" id="KW-0732">Signal</keyword>
<dbReference type="CDD" id="cd02696">
    <property type="entry name" value="MurNAc-LAA"/>
    <property type="match status" value="1"/>
</dbReference>
<dbReference type="GO" id="GO:0009253">
    <property type="term" value="P:peptidoglycan catabolic process"/>
    <property type="evidence" value="ECO:0007669"/>
    <property type="project" value="InterPro"/>
</dbReference>
<dbReference type="GO" id="GO:0008745">
    <property type="term" value="F:N-acetylmuramoyl-L-alanine amidase activity"/>
    <property type="evidence" value="ECO:0007669"/>
    <property type="project" value="UniProtKB-EC"/>
</dbReference>
<comment type="catalytic activity">
    <reaction evidence="1">
        <text>Hydrolyzes the link between N-acetylmuramoyl residues and L-amino acid residues in certain cell-wall glycopeptides.</text>
        <dbReference type="EC" id="3.5.1.28"/>
    </reaction>
</comment>
<dbReference type="SUPFAM" id="SSF53187">
    <property type="entry name" value="Zn-dependent exopeptidases"/>
    <property type="match status" value="1"/>
</dbReference>
<evidence type="ECO:0000256" key="3">
    <source>
        <dbReference type="ARBA" id="ARBA00022801"/>
    </source>
</evidence>
<evidence type="ECO:0000256" key="4">
    <source>
        <dbReference type="SAM" id="SignalP"/>
    </source>
</evidence>
<dbReference type="InterPro" id="IPR050695">
    <property type="entry name" value="N-acetylmuramoyl_amidase_3"/>
</dbReference>
<dbReference type="eggNOG" id="COG0860">
    <property type="taxonomic scope" value="Bacteria"/>
</dbReference>
<gene>
    <name evidence="6" type="ORF">DC28_00555</name>
</gene>
<keyword evidence="7" id="KW-1185">Reference proteome</keyword>
<feature type="signal peptide" evidence="4">
    <location>
        <begin position="1"/>
        <end position="21"/>
    </location>
</feature>
<evidence type="ECO:0000313" key="6">
    <source>
        <dbReference type="EMBL" id="KGE73757.1"/>
    </source>
</evidence>
<feature type="domain" description="MurNAc-LAA" evidence="5">
    <location>
        <begin position="181"/>
        <end position="329"/>
    </location>
</feature>
<keyword evidence="3" id="KW-0378">Hydrolase</keyword>